<dbReference type="GO" id="GO:0030313">
    <property type="term" value="C:cell envelope"/>
    <property type="evidence" value="ECO:0007669"/>
    <property type="project" value="UniProtKB-SubCell"/>
</dbReference>
<keyword evidence="4" id="KW-0812">Transmembrane</keyword>
<evidence type="ECO:0000313" key="9">
    <source>
        <dbReference type="Proteomes" id="UP000242219"/>
    </source>
</evidence>
<dbReference type="PANTHER" id="PTHR32347">
    <property type="entry name" value="EFFLUX SYSTEM COMPONENT YKNX-RELATED"/>
    <property type="match status" value="1"/>
</dbReference>
<keyword evidence="9" id="KW-1185">Reference proteome</keyword>
<keyword evidence="4" id="KW-0472">Membrane</keyword>
<feature type="domain" description="YknX-like beta-barrel" evidence="7">
    <location>
        <begin position="219"/>
        <end position="291"/>
    </location>
</feature>
<dbReference type="Pfam" id="PF25917">
    <property type="entry name" value="BSH_RND"/>
    <property type="match status" value="1"/>
</dbReference>
<evidence type="ECO:0000313" key="8">
    <source>
        <dbReference type="EMBL" id="OQD46540.1"/>
    </source>
</evidence>
<dbReference type="AlphaFoldDB" id="A0A1V6M2E4"/>
<dbReference type="GO" id="GO:0022857">
    <property type="term" value="F:transmembrane transporter activity"/>
    <property type="evidence" value="ECO:0007669"/>
    <property type="project" value="InterPro"/>
</dbReference>
<dbReference type="Gene3D" id="1.10.287.470">
    <property type="entry name" value="Helix hairpin bin"/>
    <property type="match status" value="1"/>
</dbReference>
<dbReference type="InterPro" id="IPR050465">
    <property type="entry name" value="UPF0194_transport"/>
</dbReference>
<evidence type="ECO:0000259" key="5">
    <source>
        <dbReference type="Pfam" id="PF25876"/>
    </source>
</evidence>
<protein>
    <submittedName>
        <fullName evidence="8">Uncharacterized protein</fullName>
    </submittedName>
</protein>
<dbReference type="Pfam" id="PF25876">
    <property type="entry name" value="HH_MFP_RND"/>
    <property type="match status" value="1"/>
</dbReference>
<gene>
    <name evidence="8" type="ORF">BIY37_02675</name>
</gene>
<dbReference type="Pfam" id="PF25990">
    <property type="entry name" value="Beta-barrel_YknX"/>
    <property type="match status" value="1"/>
</dbReference>
<feature type="domain" description="Multidrug resistance protein MdtA-like barrel-sandwich hybrid" evidence="6">
    <location>
        <begin position="55"/>
        <end position="208"/>
    </location>
</feature>
<sequence length="400" mass="44137">MNKYFFIGVPCLIAIIVASIYFLSKTESIQYKTEKIDRGTITKYVTATGTINPVRTVIIGSQVTGLIAKLYADYNSEVKTGQVVAQIDPIPYEHQVKKAEATLATAIASLEKAKVNSKNNRRNYHRSKKLFAKKVISIEELDSARTIYQAGLADVKLAEAQVLQAKAALEIAKTDLEHTVIFSPLNGIVISRNVDVGQTVVSSFQTPVLFNIAEDLVHMQVNTNIDEADIGMVKVGQDAKFTVDAFSEDFFEGKVAEIRLAPIIFQNVVTYDTIINVDNSSLKLKPGMTANTSVLVAKEEGVLRIPNAALRYTPSEILKGEIGQKSLADKKFVKKTTSHIWVLDKEKLKHVAVKLGIGNDSFTEILEGDIKEGQEVVIGEILPRTVEKGQQKVPWGRARY</sequence>
<keyword evidence="3" id="KW-0175">Coiled coil</keyword>
<organism evidence="8 9">
    <name type="scientific">Candidatus Brocadia sapporoensis</name>
    <dbReference type="NCBI Taxonomy" id="392547"/>
    <lineage>
        <taxon>Bacteria</taxon>
        <taxon>Pseudomonadati</taxon>
        <taxon>Planctomycetota</taxon>
        <taxon>Candidatus Brocadiia</taxon>
        <taxon>Candidatus Brocadiales</taxon>
        <taxon>Candidatus Brocadiaceae</taxon>
        <taxon>Candidatus Brocadia</taxon>
    </lineage>
</organism>
<evidence type="ECO:0000256" key="2">
    <source>
        <dbReference type="ARBA" id="ARBA00009477"/>
    </source>
</evidence>
<evidence type="ECO:0000256" key="1">
    <source>
        <dbReference type="ARBA" id="ARBA00004196"/>
    </source>
</evidence>
<dbReference type="SUPFAM" id="SSF111369">
    <property type="entry name" value="HlyD-like secretion proteins"/>
    <property type="match status" value="1"/>
</dbReference>
<comment type="caution">
    <text evidence="8">The sequence shown here is derived from an EMBL/GenBank/DDBJ whole genome shotgun (WGS) entry which is preliminary data.</text>
</comment>
<dbReference type="Gene3D" id="2.40.50.100">
    <property type="match status" value="1"/>
</dbReference>
<dbReference type="Gene3D" id="2.40.30.170">
    <property type="match status" value="1"/>
</dbReference>
<evidence type="ECO:0000259" key="6">
    <source>
        <dbReference type="Pfam" id="PF25917"/>
    </source>
</evidence>
<comment type="similarity">
    <text evidence="2">Belongs to the membrane fusion protein (MFP) (TC 8.A.1) family.</text>
</comment>
<dbReference type="EMBL" id="MJUW02000029">
    <property type="protein sequence ID" value="OQD46540.1"/>
    <property type="molecule type" value="Genomic_DNA"/>
</dbReference>
<dbReference type="InterPro" id="IPR006143">
    <property type="entry name" value="RND_pump_MFP"/>
</dbReference>
<dbReference type="GO" id="GO:0016020">
    <property type="term" value="C:membrane"/>
    <property type="evidence" value="ECO:0007669"/>
    <property type="project" value="InterPro"/>
</dbReference>
<keyword evidence="4" id="KW-1133">Transmembrane helix</keyword>
<feature type="domain" description="Multidrug resistance protein MdtA-like alpha-helical hairpin" evidence="5">
    <location>
        <begin position="103"/>
        <end position="179"/>
    </location>
</feature>
<proteinExistence type="inferred from homology"/>
<dbReference type="Proteomes" id="UP000242219">
    <property type="component" value="Unassembled WGS sequence"/>
</dbReference>
<evidence type="ECO:0000259" key="7">
    <source>
        <dbReference type="Pfam" id="PF25990"/>
    </source>
</evidence>
<dbReference type="InterPro" id="IPR058624">
    <property type="entry name" value="MdtA-like_HH"/>
</dbReference>
<dbReference type="PANTHER" id="PTHR32347:SF14">
    <property type="entry name" value="EFFLUX SYSTEM COMPONENT YKNX-RELATED"/>
    <property type="match status" value="1"/>
</dbReference>
<evidence type="ECO:0000256" key="4">
    <source>
        <dbReference type="SAM" id="Phobius"/>
    </source>
</evidence>
<accession>A0A1V6M2E4</accession>
<evidence type="ECO:0000256" key="3">
    <source>
        <dbReference type="ARBA" id="ARBA00023054"/>
    </source>
</evidence>
<dbReference type="RefSeq" id="WP_070066292.1">
    <property type="nucleotide sequence ID" value="NZ_MJUW02000029.1"/>
</dbReference>
<reference evidence="8 9" key="1">
    <citation type="journal article" date="2016" name="Genome Announc.">
        <title>Draft Genome Sequence of the Anaerobic Ammonium-Oxidizing Bacterium 'Candidatus Brocadia sp. 40'.</title>
        <authorList>
            <person name="Ali M."/>
            <person name="Haroon M.F."/>
            <person name="Narita Y."/>
            <person name="Zhang L."/>
            <person name="Rangel Shaw D."/>
            <person name="Okabe S."/>
            <person name="Saikaly P.E."/>
        </authorList>
    </citation>
    <scope>NUCLEOTIDE SEQUENCE [LARGE SCALE GENOMIC DNA]</scope>
    <source>
        <strain evidence="8 9">40</strain>
    </source>
</reference>
<dbReference type="InterPro" id="IPR058636">
    <property type="entry name" value="Beta-barrel_YknX"/>
</dbReference>
<dbReference type="InterPro" id="IPR058625">
    <property type="entry name" value="MdtA-like_BSH"/>
</dbReference>
<dbReference type="NCBIfam" id="TIGR01730">
    <property type="entry name" value="RND_mfp"/>
    <property type="match status" value="1"/>
</dbReference>
<feature type="transmembrane region" description="Helical" evidence="4">
    <location>
        <begin position="6"/>
        <end position="23"/>
    </location>
</feature>
<comment type="subcellular location">
    <subcellularLocation>
        <location evidence="1">Cell envelope</location>
    </subcellularLocation>
</comment>
<name>A0A1V6M2E4_9BACT</name>